<accession>D1PA62</accession>
<dbReference type="OrthoDB" id="6194141at2"/>
<dbReference type="RefSeq" id="WP_006846805.1">
    <property type="nucleotide sequence ID" value="NZ_CP085932.1"/>
</dbReference>
<dbReference type="HOGENOM" id="CLU_085356_0_0_10"/>
<sequence>MNKLFFYIPGVYSIYTRYKGIKGTIAFIFKYIMICFMGSQAYEQFFNGFYFILGMFLMFTMYEFGYIQNDAETIKYEEYPTMRLTDDDLVFYEKHKGSIYASRLFYMLLLIAISYAIGIKILIIILAVTTIPVFLIYNHIRCKWNLHIHVILMFLRYAVPVFFSCNFANLALSCWMLAVHPLLIFMELSVKGKFGYQNKFLKKYILHVFDEKHVNTFRVKYFTVLLLGTILVAVYNIELKGFIWLSLYCWIFYVLVFLVERKKFRNN</sequence>
<reference evidence="1" key="1">
    <citation type="submission" date="2009-11" db="EMBL/GenBank/DDBJ databases">
        <authorList>
            <person name="Weinstock G."/>
            <person name="Sodergren E."/>
            <person name="Clifton S."/>
            <person name="Fulton L."/>
            <person name="Fulton B."/>
            <person name="Courtney L."/>
            <person name="Fronick C."/>
            <person name="Harrison M."/>
            <person name="Strong C."/>
            <person name="Farmer C."/>
            <person name="Delahaunty K."/>
            <person name="Markovic C."/>
            <person name="Hall O."/>
            <person name="Minx P."/>
            <person name="Tomlinson C."/>
            <person name="Mitreva M."/>
            <person name="Nelson J."/>
            <person name="Hou S."/>
            <person name="Wollam A."/>
            <person name="Pepin K.H."/>
            <person name="Johnson M."/>
            <person name="Bhonagiri V."/>
            <person name="Nash W.E."/>
            <person name="Warren W."/>
            <person name="Chinwalla A."/>
            <person name="Mardis E.R."/>
            <person name="Wilson R.K."/>
        </authorList>
    </citation>
    <scope>NUCLEOTIDE SEQUENCE [LARGE SCALE GENOMIC DNA]</scope>
    <source>
        <strain evidence="1">DSM 18205</strain>
    </source>
</reference>
<dbReference type="PaxDb" id="537011-PREVCOP_04087"/>
<evidence type="ECO:0000313" key="1">
    <source>
        <dbReference type="EMBL" id="EFB36391.1"/>
    </source>
</evidence>
<gene>
    <name evidence="1" type="ORF">PREVCOP_04087</name>
</gene>
<dbReference type="STRING" id="537011.PREVCOP_04087"/>
<proteinExistence type="predicted"/>
<dbReference type="GeneID" id="69849616"/>
<evidence type="ECO:0000313" key="2">
    <source>
        <dbReference type="Proteomes" id="UP000004477"/>
    </source>
</evidence>
<dbReference type="Proteomes" id="UP000004477">
    <property type="component" value="Unassembled WGS sequence"/>
</dbReference>
<name>D1PA62_9BACT</name>
<dbReference type="EMBL" id="ACBX02000006">
    <property type="protein sequence ID" value="EFB36391.1"/>
    <property type="molecule type" value="Genomic_DNA"/>
</dbReference>
<dbReference type="AlphaFoldDB" id="D1PA62"/>
<comment type="caution">
    <text evidence="1">The sequence shown here is derived from an EMBL/GenBank/DDBJ whole genome shotgun (WGS) entry which is preliminary data.</text>
</comment>
<keyword evidence="2" id="KW-1185">Reference proteome</keyword>
<organism evidence="1 2">
    <name type="scientific">Segatella copri DSM 18205</name>
    <dbReference type="NCBI Taxonomy" id="537011"/>
    <lineage>
        <taxon>Bacteria</taxon>
        <taxon>Pseudomonadati</taxon>
        <taxon>Bacteroidota</taxon>
        <taxon>Bacteroidia</taxon>
        <taxon>Bacteroidales</taxon>
        <taxon>Prevotellaceae</taxon>
        <taxon>Segatella</taxon>
    </lineage>
</organism>
<protein>
    <submittedName>
        <fullName evidence="1">Uncharacterized protein</fullName>
    </submittedName>
</protein>